<name>A0A1G7PPM9_9SPHN</name>
<dbReference type="PANTHER" id="PTHR33215:SF13">
    <property type="entry name" value="PROTEIN DISTAL ANTENNA"/>
    <property type="match status" value="1"/>
</dbReference>
<dbReference type="Proteomes" id="UP000323502">
    <property type="component" value="Unassembled WGS sequence"/>
</dbReference>
<evidence type="ECO:0000256" key="1">
    <source>
        <dbReference type="SAM" id="MobiDB-lite"/>
    </source>
</evidence>
<dbReference type="PANTHER" id="PTHR33215">
    <property type="entry name" value="PROTEIN DISTAL ANTENNA"/>
    <property type="match status" value="1"/>
</dbReference>
<proteinExistence type="predicted"/>
<evidence type="ECO:0000313" key="3">
    <source>
        <dbReference type="Proteomes" id="UP000323502"/>
    </source>
</evidence>
<sequence>MASTTKRRFTDEFKREAVALWETSGRLQTEVAAELGIMPTMLRRWQRKQQESSAPPASPAAKPPVSTMASPADQASEIARLRRELDRARMERDILKKAVGIFAEMPR</sequence>
<dbReference type="GO" id="GO:0004803">
    <property type="term" value="F:transposase activity"/>
    <property type="evidence" value="ECO:0007669"/>
    <property type="project" value="InterPro"/>
</dbReference>
<dbReference type="AlphaFoldDB" id="A0A1G7PPM9"/>
<reference evidence="2 3" key="1">
    <citation type="submission" date="2016-10" db="EMBL/GenBank/DDBJ databases">
        <authorList>
            <person name="Varghese N."/>
            <person name="Submissions S."/>
        </authorList>
    </citation>
    <scope>NUCLEOTIDE SEQUENCE [LARGE SCALE GENOMIC DNA]</scope>
    <source>
        <strain evidence="2 3">S7-754</strain>
    </source>
</reference>
<dbReference type="GO" id="GO:0006313">
    <property type="term" value="P:DNA transposition"/>
    <property type="evidence" value="ECO:0007669"/>
    <property type="project" value="InterPro"/>
</dbReference>
<accession>A0A1G7PPM9</accession>
<dbReference type="SUPFAM" id="SSF46689">
    <property type="entry name" value="Homeodomain-like"/>
    <property type="match status" value="1"/>
</dbReference>
<dbReference type="EMBL" id="FNBI01000007">
    <property type="protein sequence ID" value="SDF88218.1"/>
    <property type="molecule type" value="Genomic_DNA"/>
</dbReference>
<organism evidence="2 3">
    <name type="scientific">Sphingomonas carotinifaciens</name>
    <dbReference type="NCBI Taxonomy" id="1166323"/>
    <lineage>
        <taxon>Bacteria</taxon>
        <taxon>Pseudomonadati</taxon>
        <taxon>Pseudomonadota</taxon>
        <taxon>Alphaproteobacteria</taxon>
        <taxon>Sphingomonadales</taxon>
        <taxon>Sphingomonadaceae</taxon>
        <taxon>Sphingomonas</taxon>
    </lineage>
</organism>
<evidence type="ECO:0000313" key="2">
    <source>
        <dbReference type="EMBL" id="SDF88218.1"/>
    </source>
</evidence>
<gene>
    <name evidence="2" type="ORF">SAMN05216557_10727</name>
</gene>
<dbReference type="Pfam" id="PF01527">
    <property type="entry name" value="HTH_Tnp_1"/>
    <property type="match status" value="1"/>
</dbReference>
<dbReference type="Gene3D" id="1.10.10.60">
    <property type="entry name" value="Homeodomain-like"/>
    <property type="match status" value="1"/>
</dbReference>
<feature type="region of interest" description="Disordered" evidence="1">
    <location>
        <begin position="45"/>
        <end position="76"/>
    </location>
</feature>
<keyword evidence="3" id="KW-1185">Reference proteome</keyword>
<dbReference type="InterPro" id="IPR051839">
    <property type="entry name" value="RD_transcriptional_regulator"/>
</dbReference>
<dbReference type="GO" id="GO:0003677">
    <property type="term" value="F:DNA binding"/>
    <property type="evidence" value="ECO:0007669"/>
    <property type="project" value="InterPro"/>
</dbReference>
<protein>
    <submittedName>
        <fullName evidence="2">Transposase</fullName>
    </submittedName>
</protein>
<dbReference type="InterPro" id="IPR002514">
    <property type="entry name" value="Transposase_8"/>
</dbReference>
<dbReference type="InterPro" id="IPR009057">
    <property type="entry name" value="Homeodomain-like_sf"/>
</dbReference>